<evidence type="ECO:0000256" key="11">
    <source>
        <dbReference type="SAM" id="MobiDB-lite"/>
    </source>
</evidence>
<evidence type="ECO:0000256" key="3">
    <source>
        <dbReference type="ARBA" id="ARBA00022676"/>
    </source>
</evidence>
<evidence type="ECO:0000256" key="2">
    <source>
        <dbReference type="ARBA" id="ARBA00006003"/>
    </source>
</evidence>
<evidence type="ECO:0000256" key="1">
    <source>
        <dbReference type="ARBA" id="ARBA00004323"/>
    </source>
</evidence>
<dbReference type="Pfam" id="PF00777">
    <property type="entry name" value="Glyco_transf_29"/>
    <property type="match status" value="1"/>
</dbReference>
<dbReference type="Proteomes" id="UP000467840">
    <property type="component" value="Chromosome 14"/>
</dbReference>
<comment type="caution">
    <text evidence="12">The sequence shown here is derived from an EMBL/GenBank/DDBJ whole genome shotgun (WGS) entry which is preliminary data.</text>
</comment>
<evidence type="ECO:0000313" key="13">
    <source>
        <dbReference type="Proteomes" id="UP000467840"/>
    </source>
</evidence>
<evidence type="ECO:0000256" key="4">
    <source>
        <dbReference type="ARBA" id="ARBA00022679"/>
    </source>
</evidence>
<dbReference type="GO" id="GO:0008373">
    <property type="term" value="F:sialyltransferase activity"/>
    <property type="evidence" value="ECO:0007669"/>
    <property type="project" value="InterPro"/>
</dbReference>
<evidence type="ECO:0000256" key="7">
    <source>
        <dbReference type="ARBA" id="ARBA00022989"/>
    </source>
</evidence>
<keyword evidence="10" id="KW-0325">Glycoprotein</keyword>
<dbReference type="Gene3D" id="3.90.1480.20">
    <property type="entry name" value="Glycosyl transferase family 29"/>
    <property type="match status" value="1"/>
</dbReference>
<keyword evidence="6" id="KW-0735">Signal-anchor</keyword>
<sequence>MVASQFQLVSAVFARLEAQDLASTIVALASGLSAILIYITGVSSNLNAIHQLSHEDVEALESLQSSFRKCVNANGLGLRAVSGSDHCQVIINFPSDTVPKWRDPKTGELEGLSFEFNLCEAVATWEQVRNSTTILTREFIDALPNGWEDYAWRRINKGILLQFDRCAVIGNSGDLLKTRFGKEIDGYDAVVRENGAPIQNYTEYVGKKSTFRLLNRGSAKALDKVVELDETKKEALIIKTTIHDIMNKMIRDVPINNPVYLMLGASFGSAAKGTGLKALEFALSICESVDMYGFTVDPGYKEWTRYFSESRQGHTPLHGRAYYQMMECLGEGQLNGGSSAVERVGPPIAVTSFETVGSKRQRRPSVRLGEIGGEQLYDAHSRRTANNKQWKHHQLLSLDHKKDPSTSNKGSKTRALTNLTTSGEFAETLDEDKEVNLDTVAIGSWRVKDSKKRASTATTKRVRSNWVSKIEDAGGGGANNNVEGDEKYSGGEDVDDAYRGFDMENSESPLKEQSPIHSSRIWETGTREMRGKFITIDGQSEQGIITIIITMGLNYRVHRILTPEITGTMGGMVVEERMG</sequence>
<keyword evidence="9" id="KW-0472">Membrane</keyword>
<dbReference type="PANTHER" id="PTHR47379">
    <property type="entry name" value="SIALYLTRANSFERASE-LIKE PROTEIN 2"/>
    <property type="match status" value="1"/>
</dbReference>
<keyword evidence="5" id="KW-0812">Transmembrane</keyword>
<evidence type="ECO:0000256" key="9">
    <source>
        <dbReference type="ARBA" id="ARBA00023136"/>
    </source>
</evidence>
<dbReference type="InterPro" id="IPR001675">
    <property type="entry name" value="Glyco_trans_29"/>
</dbReference>
<keyword evidence="13" id="KW-1185">Reference proteome</keyword>
<proteinExistence type="inferred from homology"/>
<accession>A0A6A6MCX4</accession>
<evidence type="ECO:0000256" key="8">
    <source>
        <dbReference type="ARBA" id="ARBA00023034"/>
    </source>
</evidence>
<dbReference type="AlphaFoldDB" id="A0A6A6MCX4"/>
<keyword evidence="8" id="KW-0333">Golgi apparatus</keyword>
<comment type="subcellular location">
    <subcellularLocation>
        <location evidence="1">Golgi apparatus membrane</location>
        <topology evidence="1">Single-pass type II membrane protein</topology>
    </subcellularLocation>
</comment>
<feature type="region of interest" description="Disordered" evidence="11">
    <location>
        <begin position="473"/>
        <end position="492"/>
    </location>
</feature>
<evidence type="ECO:0000313" key="12">
    <source>
        <dbReference type="EMBL" id="KAF2311572.1"/>
    </source>
</evidence>
<protein>
    <submittedName>
        <fullName evidence="12">Uncharacterized protein</fullName>
    </submittedName>
</protein>
<dbReference type="InterPro" id="IPR038578">
    <property type="entry name" value="GT29-like_sf"/>
</dbReference>
<evidence type="ECO:0000256" key="6">
    <source>
        <dbReference type="ARBA" id="ARBA00022968"/>
    </source>
</evidence>
<comment type="similarity">
    <text evidence="2">Belongs to the glycosyltransferase 29 family.</text>
</comment>
<keyword evidence="7" id="KW-1133">Transmembrane helix</keyword>
<dbReference type="GO" id="GO:0000139">
    <property type="term" value="C:Golgi membrane"/>
    <property type="evidence" value="ECO:0007669"/>
    <property type="project" value="UniProtKB-SubCell"/>
</dbReference>
<gene>
    <name evidence="12" type="ORF">GH714_024933</name>
</gene>
<dbReference type="PANTHER" id="PTHR47379:SF3">
    <property type="entry name" value="SIALYLTRANSFERASE-LIKE PROTEIN 2"/>
    <property type="match status" value="1"/>
</dbReference>
<name>A0A6A6MCX4_HEVBR</name>
<organism evidence="12 13">
    <name type="scientific">Hevea brasiliensis</name>
    <name type="common">Para rubber tree</name>
    <name type="synonym">Siphonia brasiliensis</name>
    <dbReference type="NCBI Taxonomy" id="3981"/>
    <lineage>
        <taxon>Eukaryota</taxon>
        <taxon>Viridiplantae</taxon>
        <taxon>Streptophyta</taxon>
        <taxon>Embryophyta</taxon>
        <taxon>Tracheophyta</taxon>
        <taxon>Spermatophyta</taxon>
        <taxon>Magnoliopsida</taxon>
        <taxon>eudicotyledons</taxon>
        <taxon>Gunneridae</taxon>
        <taxon>Pentapetalae</taxon>
        <taxon>rosids</taxon>
        <taxon>fabids</taxon>
        <taxon>Malpighiales</taxon>
        <taxon>Euphorbiaceae</taxon>
        <taxon>Crotonoideae</taxon>
        <taxon>Micrandreae</taxon>
        <taxon>Hevea</taxon>
    </lineage>
</organism>
<keyword evidence="3" id="KW-0328">Glycosyltransferase</keyword>
<dbReference type="EMBL" id="JAAGAX010000006">
    <property type="protein sequence ID" value="KAF2311572.1"/>
    <property type="molecule type" value="Genomic_DNA"/>
</dbReference>
<evidence type="ECO:0000256" key="10">
    <source>
        <dbReference type="ARBA" id="ARBA00023180"/>
    </source>
</evidence>
<dbReference type="CDD" id="cd19952">
    <property type="entry name" value="GT29"/>
    <property type="match status" value="1"/>
</dbReference>
<evidence type="ECO:0000256" key="5">
    <source>
        <dbReference type="ARBA" id="ARBA00022692"/>
    </source>
</evidence>
<reference evidence="12 13" key="1">
    <citation type="journal article" date="2020" name="Mol. Plant">
        <title>The Chromosome-Based Rubber Tree Genome Provides New Insights into Spurge Genome Evolution and Rubber Biosynthesis.</title>
        <authorList>
            <person name="Liu J."/>
            <person name="Shi C."/>
            <person name="Shi C.C."/>
            <person name="Li W."/>
            <person name="Zhang Q.J."/>
            <person name="Zhang Y."/>
            <person name="Li K."/>
            <person name="Lu H.F."/>
            <person name="Shi C."/>
            <person name="Zhu S.T."/>
            <person name="Xiao Z.Y."/>
            <person name="Nan H."/>
            <person name="Yue Y."/>
            <person name="Zhu X.G."/>
            <person name="Wu Y."/>
            <person name="Hong X.N."/>
            <person name="Fan G.Y."/>
            <person name="Tong Y."/>
            <person name="Zhang D."/>
            <person name="Mao C.L."/>
            <person name="Liu Y.L."/>
            <person name="Hao S.J."/>
            <person name="Liu W.Q."/>
            <person name="Lv M.Q."/>
            <person name="Zhang H.B."/>
            <person name="Liu Y."/>
            <person name="Hu-Tang G.R."/>
            <person name="Wang J.P."/>
            <person name="Wang J.H."/>
            <person name="Sun Y.H."/>
            <person name="Ni S.B."/>
            <person name="Chen W.B."/>
            <person name="Zhang X.C."/>
            <person name="Jiao Y.N."/>
            <person name="Eichler E.E."/>
            <person name="Li G.H."/>
            <person name="Liu X."/>
            <person name="Gao L.Z."/>
        </authorList>
    </citation>
    <scope>NUCLEOTIDE SEQUENCE [LARGE SCALE GENOMIC DNA]</scope>
    <source>
        <strain evidence="13">cv. GT1</strain>
        <tissue evidence="12">Leaf</tissue>
    </source>
</reference>
<keyword evidence="4" id="KW-0808">Transferase</keyword>